<dbReference type="RefSeq" id="WP_202834610.1">
    <property type="nucleotide sequence ID" value="NZ_JAETWB010000026.1"/>
</dbReference>
<dbReference type="InterPro" id="IPR036291">
    <property type="entry name" value="NAD(P)-bd_dom_sf"/>
</dbReference>
<keyword evidence="6" id="KW-1185">Reference proteome</keyword>
<dbReference type="Gene3D" id="3.40.50.720">
    <property type="entry name" value="NAD(P)-binding Rossmann-like Domain"/>
    <property type="match status" value="2"/>
</dbReference>
<protein>
    <recommendedName>
        <fullName evidence="4">D-isomer specific 2-hydroxyacid dehydrogenase NAD-binding domain-containing protein</fullName>
    </recommendedName>
</protein>
<sequence length="331" mass="35939">MSRPLLLVTFELDEIGRAAISTVIGDDVELVSLSELDPQSRRVALQRATVLLARNTGTELLPGEAKLTHHMRLVQFVTAGVDYIPLHDLPLNVPLASNGGAYAEPMAEHALAMTLAAAKRLLVEHAALSQGAFNQFKPNRMLAGGVCGILGFGGIGIATARLMRSFGMHIHAIRRSGTSEEPVDWIGTPDRLGELLAAADVLVLSLPLTHATRGLIGAHELRRMKPEAVLVNLARGEIIDEQALYDHLRATPEFTACLDAWWVEPIRHGQFRMDQPFMQLSNVIGSPHNSASVRGWREVALRRAAANCRRVLDGLPPLNLIGEDERAAAPS</sequence>
<dbReference type="InterPro" id="IPR006140">
    <property type="entry name" value="D-isomer_DH_NAD-bd"/>
</dbReference>
<dbReference type="SUPFAM" id="SSF51735">
    <property type="entry name" value="NAD(P)-binding Rossmann-fold domains"/>
    <property type="match status" value="1"/>
</dbReference>
<accession>A0ABS1U9R1</accession>
<keyword evidence="2" id="KW-0520">NAD</keyword>
<evidence type="ECO:0000313" key="5">
    <source>
        <dbReference type="EMBL" id="MBL6081389.1"/>
    </source>
</evidence>
<organism evidence="5 6">
    <name type="scientific">Belnapia arida</name>
    <dbReference type="NCBI Taxonomy" id="2804533"/>
    <lineage>
        <taxon>Bacteria</taxon>
        <taxon>Pseudomonadati</taxon>
        <taxon>Pseudomonadota</taxon>
        <taxon>Alphaproteobacteria</taxon>
        <taxon>Acetobacterales</taxon>
        <taxon>Roseomonadaceae</taxon>
        <taxon>Belnapia</taxon>
    </lineage>
</organism>
<keyword evidence="3" id="KW-0812">Transmembrane</keyword>
<evidence type="ECO:0000256" key="3">
    <source>
        <dbReference type="SAM" id="Phobius"/>
    </source>
</evidence>
<keyword evidence="1" id="KW-0560">Oxidoreductase</keyword>
<keyword evidence="3" id="KW-1133">Transmembrane helix</keyword>
<evidence type="ECO:0000259" key="4">
    <source>
        <dbReference type="Pfam" id="PF02826"/>
    </source>
</evidence>
<dbReference type="PANTHER" id="PTHR43333:SF1">
    <property type="entry name" value="D-ISOMER SPECIFIC 2-HYDROXYACID DEHYDROGENASE NAD-BINDING DOMAIN-CONTAINING PROTEIN"/>
    <property type="match status" value="1"/>
</dbReference>
<evidence type="ECO:0000256" key="1">
    <source>
        <dbReference type="ARBA" id="ARBA00023002"/>
    </source>
</evidence>
<proteinExistence type="predicted"/>
<reference evidence="5 6" key="1">
    <citation type="submission" date="2021-01" db="EMBL/GenBank/DDBJ databases">
        <title>Belnapia mucosa sp. nov. and Belnapia arida sp. nov., isolated from the Tabernas Desert (Almeria, Spain).</title>
        <authorList>
            <person name="Molina-Menor E."/>
            <person name="Vidal-Verdu A."/>
            <person name="Calonge A."/>
            <person name="Satari L."/>
            <person name="Pereto J."/>
            <person name="Porcar M."/>
        </authorList>
    </citation>
    <scope>NUCLEOTIDE SEQUENCE [LARGE SCALE GENOMIC DNA]</scope>
    <source>
        <strain evidence="5 6">T18</strain>
    </source>
</reference>
<dbReference type="PANTHER" id="PTHR43333">
    <property type="entry name" value="2-HACID_DH_C DOMAIN-CONTAINING PROTEIN"/>
    <property type="match status" value="1"/>
</dbReference>
<dbReference type="Proteomes" id="UP000660885">
    <property type="component" value="Unassembled WGS sequence"/>
</dbReference>
<feature type="transmembrane region" description="Helical" evidence="3">
    <location>
        <begin position="141"/>
        <end position="160"/>
    </location>
</feature>
<feature type="domain" description="D-isomer specific 2-hydroxyacid dehydrogenase NAD-binding" evidence="4">
    <location>
        <begin position="111"/>
        <end position="289"/>
    </location>
</feature>
<dbReference type="CDD" id="cd12165">
    <property type="entry name" value="2-Hacid_dh_6"/>
    <property type="match status" value="1"/>
</dbReference>
<dbReference type="Pfam" id="PF02826">
    <property type="entry name" value="2-Hacid_dh_C"/>
    <property type="match status" value="1"/>
</dbReference>
<name>A0ABS1U9R1_9PROT</name>
<comment type="caution">
    <text evidence="5">The sequence shown here is derived from an EMBL/GenBank/DDBJ whole genome shotgun (WGS) entry which is preliminary data.</text>
</comment>
<gene>
    <name evidence="5" type="ORF">JMJ56_25670</name>
</gene>
<dbReference type="SUPFAM" id="SSF52283">
    <property type="entry name" value="Formate/glycerate dehydrogenase catalytic domain-like"/>
    <property type="match status" value="1"/>
</dbReference>
<evidence type="ECO:0000256" key="2">
    <source>
        <dbReference type="ARBA" id="ARBA00023027"/>
    </source>
</evidence>
<dbReference type="EMBL" id="JAETWB010000026">
    <property type="protein sequence ID" value="MBL6081389.1"/>
    <property type="molecule type" value="Genomic_DNA"/>
</dbReference>
<evidence type="ECO:0000313" key="6">
    <source>
        <dbReference type="Proteomes" id="UP000660885"/>
    </source>
</evidence>
<keyword evidence="3" id="KW-0472">Membrane</keyword>